<keyword evidence="4" id="KW-1185">Reference proteome</keyword>
<evidence type="ECO:0000259" key="2">
    <source>
        <dbReference type="Pfam" id="PF01757"/>
    </source>
</evidence>
<name>A0A7K1SM60_9BACT</name>
<evidence type="ECO:0000313" key="3">
    <source>
        <dbReference type="EMBL" id="MVM34890.1"/>
    </source>
</evidence>
<feature type="transmembrane region" description="Helical" evidence="1">
    <location>
        <begin position="149"/>
        <end position="167"/>
    </location>
</feature>
<evidence type="ECO:0000313" key="4">
    <source>
        <dbReference type="Proteomes" id="UP000436006"/>
    </source>
</evidence>
<keyword evidence="1" id="KW-0812">Transmembrane</keyword>
<dbReference type="AlphaFoldDB" id="A0A7K1SM60"/>
<keyword evidence="3" id="KW-0012">Acyltransferase</keyword>
<dbReference type="GO" id="GO:0016747">
    <property type="term" value="F:acyltransferase activity, transferring groups other than amino-acyl groups"/>
    <property type="evidence" value="ECO:0007669"/>
    <property type="project" value="InterPro"/>
</dbReference>
<feature type="transmembrane region" description="Helical" evidence="1">
    <location>
        <begin position="12"/>
        <end position="31"/>
    </location>
</feature>
<proteinExistence type="predicted"/>
<feature type="transmembrane region" description="Helical" evidence="1">
    <location>
        <begin position="337"/>
        <end position="355"/>
    </location>
</feature>
<keyword evidence="3" id="KW-0808">Transferase</keyword>
<feature type="transmembrane region" description="Helical" evidence="1">
    <location>
        <begin position="97"/>
        <end position="117"/>
    </location>
</feature>
<keyword evidence="1" id="KW-1133">Transmembrane helix</keyword>
<keyword evidence="1" id="KW-0472">Membrane</keyword>
<dbReference type="Pfam" id="PF01757">
    <property type="entry name" value="Acyl_transf_3"/>
    <property type="match status" value="1"/>
</dbReference>
<feature type="transmembrane region" description="Helical" evidence="1">
    <location>
        <begin position="67"/>
        <end position="85"/>
    </location>
</feature>
<evidence type="ECO:0000256" key="1">
    <source>
        <dbReference type="SAM" id="Phobius"/>
    </source>
</evidence>
<feature type="transmembrane region" description="Helical" evidence="1">
    <location>
        <begin position="260"/>
        <end position="281"/>
    </location>
</feature>
<dbReference type="RefSeq" id="WP_157589709.1">
    <property type="nucleotide sequence ID" value="NZ_WPIN01000019.1"/>
</dbReference>
<feature type="transmembrane region" description="Helical" evidence="1">
    <location>
        <begin position="187"/>
        <end position="207"/>
    </location>
</feature>
<sequence length="393" mass="44473">METGNTRAVWLDYLRSFVTLLVVAHHAALAYPTFAYFDPAHYIYSTAPIVDDGRWVGMDRFIGFNDLFFMPLMFLISGLFTYRGLRKKGAKGYLTDRFMRLGIPFLVAELLVIPLAYVPSFYVATHSTNAIAFIEDYIGKQQWPVGPPWFIWLLLAFDGVAVLIVKLSPSFFELVGNKLTKLSKQPVLFGGVIYSLTAISLIPLSLWVGQYTWIGNWGPLDFQLNRLLFYLFFFLLGGCLGSTDWQGYLFKGDNFFNRNWLFWVLLSLIAYLSVVLISGLGEDWVRQGRLSSTMGFFLYDVAFVASCLASIGACLSFFRQKMIQPSEGWASLSGNAYGIYIVHYPFVTWLQFALLAVELPAIVKFLIVFLGSLSVSWLLSQLARRNSFVAQAL</sequence>
<comment type="caution">
    <text evidence="3">The sequence shown here is derived from an EMBL/GenBank/DDBJ whole genome shotgun (WGS) entry which is preliminary data.</text>
</comment>
<dbReference type="Proteomes" id="UP000436006">
    <property type="component" value="Unassembled WGS sequence"/>
</dbReference>
<feature type="transmembrane region" description="Helical" evidence="1">
    <location>
        <begin position="361"/>
        <end position="379"/>
    </location>
</feature>
<gene>
    <name evidence="3" type="ORF">GO755_32985</name>
</gene>
<feature type="domain" description="Acyltransferase 3" evidence="2">
    <location>
        <begin position="9"/>
        <end position="380"/>
    </location>
</feature>
<dbReference type="InterPro" id="IPR050623">
    <property type="entry name" value="Glucan_succinyl_AcylTrfase"/>
</dbReference>
<dbReference type="EMBL" id="WPIN01000019">
    <property type="protein sequence ID" value="MVM34890.1"/>
    <property type="molecule type" value="Genomic_DNA"/>
</dbReference>
<dbReference type="PANTHER" id="PTHR36927">
    <property type="entry name" value="BLR4337 PROTEIN"/>
    <property type="match status" value="1"/>
</dbReference>
<dbReference type="PANTHER" id="PTHR36927:SF4">
    <property type="entry name" value="BLR5718 PROTEIN"/>
    <property type="match status" value="1"/>
</dbReference>
<organism evidence="3 4">
    <name type="scientific">Spirosoma arboris</name>
    <dbReference type="NCBI Taxonomy" id="2682092"/>
    <lineage>
        <taxon>Bacteria</taxon>
        <taxon>Pseudomonadati</taxon>
        <taxon>Bacteroidota</taxon>
        <taxon>Cytophagia</taxon>
        <taxon>Cytophagales</taxon>
        <taxon>Cytophagaceae</taxon>
        <taxon>Spirosoma</taxon>
    </lineage>
</organism>
<protein>
    <submittedName>
        <fullName evidence="3">Acyltransferase family protein</fullName>
    </submittedName>
</protein>
<feature type="transmembrane region" description="Helical" evidence="1">
    <location>
        <begin position="296"/>
        <end position="317"/>
    </location>
</feature>
<accession>A0A7K1SM60</accession>
<reference evidence="3 4" key="1">
    <citation type="submission" date="2019-12" db="EMBL/GenBank/DDBJ databases">
        <title>Spirosoma sp. HMF4905 genome sequencing and assembly.</title>
        <authorList>
            <person name="Kang H."/>
            <person name="Cha I."/>
            <person name="Kim H."/>
            <person name="Joh K."/>
        </authorList>
    </citation>
    <scope>NUCLEOTIDE SEQUENCE [LARGE SCALE GENOMIC DNA]</scope>
    <source>
        <strain evidence="3 4">HMF4905</strain>
    </source>
</reference>
<dbReference type="InterPro" id="IPR002656">
    <property type="entry name" value="Acyl_transf_3_dom"/>
</dbReference>
<feature type="transmembrane region" description="Helical" evidence="1">
    <location>
        <begin position="227"/>
        <end position="248"/>
    </location>
</feature>